<proteinExistence type="predicted"/>
<dbReference type="GO" id="GO:0016757">
    <property type="term" value="F:glycosyltransferase activity"/>
    <property type="evidence" value="ECO:0007669"/>
    <property type="project" value="UniProtKB-KW"/>
</dbReference>
<feature type="domain" description="Glycosyltransferase subfamily 4-like N-terminal" evidence="2">
    <location>
        <begin position="16"/>
        <end position="183"/>
    </location>
</feature>
<dbReference type="Pfam" id="PF13439">
    <property type="entry name" value="Glyco_transf_4"/>
    <property type="match status" value="1"/>
</dbReference>
<keyword evidence="4" id="KW-1185">Reference proteome</keyword>
<dbReference type="InterPro" id="IPR001296">
    <property type="entry name" value="Glyco_trans_1"/>
</dbReference>
<dbReference type="EC" id="2.4.-.-" evidence="3"/>
<dbReference type="RefSeq" id="WP_241551709.1">
    <property type="nucleotide sequence ID" value="NZ_JANCNS010000002.1"/>
</dbReference>
<dbReference type="SUPFAM" id="SSF53756">
    <property type="entry name" value="UDP-Glycosyltransferase/glycogen phosphorylase"/>
    <property type="match status" value="1"/>
</dbReference>
<evidence type="ECO:0000313" key="4">
    <source>
        <dbReference type="Proteomes" id="UP001155280"/>
    </source>
</evidence>
<evidence type="ECO:0000259" key="1">
    <source>
        <dbReference type="Pfam" id="PF00534"/>
    </source>
</evidence>
<evidence type="ECO:0000313" key="3">
    <source>
        <dbReference type="EMBL" id="MCP9199897.1"/>
    </source>
</evidence>
<dbReference type="AlphaFoldDB" id="A0A9X2I9W3"/>
<dbReference type="Pfam" id="PF00534">
    <property type="entry name" value="Glycos_transf_1"/>
    <property type="match status" value="1"/>
</dbReference>
<dbReference type="EMBL" id="JANCNS010000002">
    <property type="protein sequence ID" value="MCP9199897.1"/>
    <property type="molecule type" value="Genomic_DNA"/>
</dbReference>
<evidence type="ECO:0000259" key="2">
    <source>
        <dbReference type="Pfam" id="PF13439"/>
    </source>
</evidence>
<keyword evidence="3" id="KW-0808">Transferase</keyword>
<dbReference type="PANTHER" id="PTHR45947">
    <property type="entry name" value="SULFOQUINOVOSYL TRANSFERASE SQD2"/>
    <property type="match status" value="1"/>
</dbReference>
<dbReference type="InterPro" id="IPR028098">
    <property type="entry name" value="Glyco_trans_4-like_N"/>
</dbReference>
<protein>
    <submittedName>
        <fullName evidence="3">Glycosyltransferase</fullName>
        <ecNumber evidence="3">2.4.-.-</ecNumber>
    </submittedName>
</protein>
<reference evidence="3" key="1">
    <citation type="submission" date="2022-07" db="EMBL/GenBank/DDBJ databases">
        <title>Gramela sediminis sp. nov., isolated from deep-sea sediment of the Indian Ocean.</title>
        <authorList>
            <person name="Shi H."/>
        </authorList>
    </citation>
    <scope>NUCLEOTIDE SEQUENCE</scope>
    <source>
        <strain evidence="3">GC03-9</strain>
    </source>
</reference>
<dbReference type="InterPro" id="IPR050194">
    <property type="entry name" value="Glycosyltransferase_grp1"/>
</dbReference>
<comment type="caution">
    <text evidence="3">The sequence shown here is derived from an EMBL/GenBank/DDBJ whole genome shotgun (WGS) entry which is preliminary data.</text>
</comment>
<dbReference type="Proteomes" id="UP001155280">
    <property type="component" value="Unassembled WGS sequence"/>
</dbReference>
<dbReference type="Gene3D" id="3.40.50.2000">
    <property type="entry name" value="Glycogen Phosphorylase B"/>
    <property type="match status" value="2"/>
</dbReference>
<keyword evidence="3" id="KW-0328">Glycosyltransferase</keyword>
<dbReference type="PANTHER" id="PTHR45947:SF3">
    <property type="entry name" value="SULFOQUINOVOSYL TRANSFERASE SQD2"/>
    <property type="match status" value="1"/>
</dbReference>
<accession>A0A9X2I9W3</accession>
<sequence>MEDKKIVLFIIDTLEVGGAERSILEIASRFSEYNPILVSLFEGDALKQEYIKRGIEVIGLDFKSGTKQHIILNRLQAILDDKNPQIIHATLIRSCLISRKLKRKPSVKLINSLVNNTYGFQRYRTLSPVRATKLFYTQLRDFMSVSKVDYFFSNSETIKNTSVRALKIDTSKIKVIYRGRDPEVFIDVDADVLRKDLKKLNETLYTCVGRLIGRKGQLDLVAAFSEHLEKHPNSKLLLVGEGPLRNDLEAKITALDLEEKILLLGQRDDIPEILTLTDYFIFPSYYEGLPGALVEAMFSKTPIVASGIPENLECINGDTSLTFKAGDIKDLVSKLNEATDILWEKKLQLAYKKAIEDFSIKKIVNKYELTYDELIHS</sequence>
<organism evidence="3 4">
    <name type="scientific">Christiangramia oceanisediminis</name>
    <dbReference type="NCBI Taxonomy" id="2920386"/>
    <lineage>
        <taxon>Bacteria</taxon>
        <taxon>Pseudomonadati</taxon>
        <taxon>Bacteroidota</taxon>
        <taxon>Flavobacteriia</taxon>
        <taxon>Flavobacteriales</taxon>
        <taxon>Flavobacteriaceae</taxon>
        <taxon>Christiangramia</taxon>
    </lineage>
</organism>
<feature type="domain" description="Glycosyl transferase family 1" evidence="1">
    <location>
        <begin position="195"/>
        <end position="339"/>
    </location>
</feature>
<gene>
    <name evidence="3" type="ORF">MKO06_08270</name>
</gene>
<name>A0A9X2I9W3_9FLAO</name>